<accession>A0A0V0T9R3</accession>
<sequence length="72" mass="8041">MDLRPAETVVLNFLSPINASKTERKIKLLISLLQSYDEAPTVYLECGAKSFILSTNCANAHSKDCDVEWPLK</sequence>
<protein>
    <submittedName>
        <fullName evidence="1">Uncharacterized protein</fullName>
    </submittedName>
</protein>
<dbReference type="EMBL" id="JYDJ01000418">
    <property type="protein sequence ID" value="KRX35690.1"/>
    <property type="molecule type" value="Genomic_DNA"/>
</dbReference>
<reference evidence="1 2" key="1">
    <citation type="submission" date="2015-01" db="EMBL/GenBank/DDBJ databases">
        <title>Evolution of Trichinella species and genotypes.</title>
        <authorList>
            <person name="Korhonen P.K."/>
            <person name="Edoardo P."/>
            <person name="Giuseppe L.R."/>
            <person name="Gasser R.B."/>
        </authorList>
    </citation>
    <scope>NUCLEOTIDE SEQUENCE [LARGE SCALE GENOMIC DNA]</scope>
    <source>
        <strain evidence="1">ISS417</strain>
    </source>
</reference>
<proteinExistence type="predicted"/>
<gene>
    <name evidence="1" type="ORF">T05_8095</name>
</gene>
<evidence type="ECO:0000313" key="1">
    <source>
        <dbReference type="EMBL" id="KRX35690.1"/>
    </source>
</evidence>
<evidence type="ECO:0000313" key="2">
    <source>
        <dbReference type="Proteomes" id="UP000055048"/>
    </source>
</evidence>
<organism evidence="1 2">
    <name type="scientific">Trichinella murrelli</name>
    <dbReference type="NCBI Taxonomy" id="144512"/>
    <lineage>
        <taxon>Eukaryota</taxon>
        <taxon>Metazoa</taxon>
        <taxon>Ecdysozoa</taxon>
        <taxon>Nematoda</taxon>
        <taxon>Enoplea</taxon>
        <taxon>Dorylaimia</taxon>
        <taxon>Trichinellida</taxon>
        <taxon>Trichinellidae</taxon>
        <taxon>Trichinella</taxon>
    </lineage>
</organism>
<dbReference type="Proteomes" id="UP000055048">
    <property type="component" value="Unassembled WGS sequence"/>
</dbReference>
<dbReference type="AlphaFoldDB" id="A0A0V0T9R3"/>
<comment type="caution">
    <text evidence="1">The sequence shown here is derived from an EMBL/GenBank/DDBJ whole genome shotgun (WGS) entry which is preliminary data.</text>
</comment>
<name>A0A0V0T9R3_9BILA</name>
<keyword evidence="2" id="KW-1185">Reference proteome</keyword>